<feature type="domain" description="Large ribosomal subunit protein uL15/eL18" evidence="7">
    <location>
        <begin position="75"/>
        <end position="149"/>
    </location>
</feature>
<dbReference type="Proteomes" id="UP001320702">
    <property type="component" value="Unassembled WGS sequence"/>
</dbReference>
<proteinExistence type="inferred from homology"/>
<evidence type="ECO:0000256" key="5">
    <source>
        <dbReference type="RuleBase" id="RU003888"/>
    </source>
</evidence>
<accession>A0ABT2KA60</accession>
<comment type="caution">
    <text evidence="8">The sequence shown here is derived from an EMBL/GenBank/DDBJ whole genome shotgun (WGS) entry which is preliminary data.</text>
</comment>
<dbReference type="NCBIfam" id="TIGR01071">
    <property type="entry name" value="rplO_bact"/>
    <property type="match status" value="1"/>
</dbReference>
<dbReference type="InterPro" id="IPR001196">
    <property type="entry name" value="Ribosomal_uL15_CS"/>
</dbReference>
<keyword evidence="3 4" id="KW-0687">Ribonucleoprotein</keyword>
<dbReference type="HAMAP" id="MF_01341">
    <property type="entry name" value="Ribosomal_uL15"/>
    <property type="match status" value="1"/>
</dbReference>
<dbReference type="Gene3D" id="3.100.10.10">
    <property type="match status" value="1"/>
</dbReference>
<evidence type="ECO:0000313" key="9">
    <source>
        <dbReference type="Proteomes" id="UP001320702"/>
    </source>
</evidence>
<keyword evidence="4" id="KW-0699">rRNA-binding</keyword>
<keyword evidence="9" id="KW-1185">Reference proteome</keyword>
<comment type="function">
    <text evidence="4">Binds to the 23S rRNA.</text>
</comment>
<evidence type="ECO:0000256" key="6">
    <source>
        <dbReference type="SAM" id="MobiDB-lite"/>
    </source>
</evidence>
<sequence>MKLHEIHDNEGANRKKKRVARGPGSGKGKTAGRGIKGQKSRSGVALGGYEGGQMPLYRRLPKRGFTKPNAKSFAVINLGQLQSFVDAGKLDPKAEVTEDSLVEAGIVRRKLDGVRLLAKGELKAGLTIVVTGASKAAVEAVEKAGGKVTLPAAAAAAE</sequence>
<name>A0ABT2KA60_9RHOB</name>
<dbReference type="InterPro" id="IPR005749">
    <property type="entry name" value="Ribosomal_uL15_bac-type"/>
</dbReference>
<keyword evidence="2 4" id="KW-0689">Ribosomal protein</keyword>
<reference evidence="8 9" key="1">
    <citation type="submission" date="2022-04" db="EMBL/GenBank/DDBJ databases">
        <title>Paracoccus sp. YLB-12 draft genome sequence.</title>
        <authorList>
            <person name="Yu L."/>
        </authorList>
    </citation>
    <scope>NUCLEOTIDE SEQUENCE [LARGE SCALE GENOMIC DNA]</scope>
    <source>
        <strain evidence="8 9">YLB-12</strain>
    </source>
</reference>
<feature type="compositionally biased region" description="Basic and acidic residues" evidence="6">
    <location>
        <begin position="1"/>
        <end position="13"/>
    </location>
</feature>
<gene>
    <name evidence="4 8" type="primary">rplO</name>
    <name evidence="8" type="ORF">MU516_11155</name>
</gene>
<evidence type="ECO:0000256" key="1">
    <source>
        <dbReference type="ARBA" id="ARBA00007320"/>
    </source>
</evidence>
<dbReference type="InterPro" id="IPR036227">
    <property type="entry name" value="Ribosomal_uL15/eL18_sf"/>
</dbReference>
<comment type="similarity">
    <text evidence="1 4 5">Belongs to the universal ribosomal protein uL15 family.</text>
</comment>
<evidence type="ECO:0000259" key="7">
    <source>
        <dbReference type="Pfam" id="PF00828"/>
    </source>
</evidence>
<evidence type="ECO:0000256" key="4">
    <source>
        <dbReference type="HAMAP-Rule" id="MF_01341"/>
    </source>
</evidence>
<comment type="subunit">
    <text evidence="4">Part of the 50S ribosomal subunit.</text>
</comment>
<evidence type="ECO:0000256" key="2">
    <source>
        <dbReference type="ARBA" id="ARBA00022980"/>
    </source>
</evidence>
<dbReference type="InterPro" id="IPR030878">
    <property type="entry name" value="Ribosomal_uL15"/>
</dbReference>
<evidence type="ECO:0000256" key="3">
    <source>
        <dbReference type="ARBA" id="ARBA00023274"/>
    </source>
</evidence>
<feature type="compositionally biased region" description="Gly residues" evidence="6">
    <location>
        <begin position="23"/>
        <end position="35"/>
    </location>
</feature>
<keyword evidence="4" id="KW-0694">RNA-binding</keyword>
<dbReference type="GO" id="GO:0005840">
    <property type="term" value="C:ribosome"/>
    <property type="evidence" value="ECO:0007669"/>
    <property type="project" value="UniProtKB-KW"/>
</dbReference>
<dbReference type="InterPro" id="IPR021131">
    <property type="entry name" value="Ribosomal_uL15/eL18"/>
</dbReference>
<evidence type="ECO:0000313" key="8">
    <source>
        <dbReference type="EMBL" id="MCT4333421.1"/>
    </source>
</evidence>
<dbReference type="RefSeq" id="WP_209056534.1">
    <property type="nucleotide sequence ID" value="NZ_JANAVZ010000005.1"/>
</dbReference>
<dbReference type="EMBL" id="JANAVZ010000005">
    <property type="protein sequence ID" value="MCT4333421.1"/>
    <property type="molecule type" value="Genomic_DNA"/>
</dbReference>
<dbReference type="Pfam" id="PF00828">
    <property type="entry name" value="Ribosomal_L27A"/>
    <property type="match status" value="1"/>
</dbReference>
<organism evidence="8 9">
    <name type="scientific">Paracoccus maritimus</name>
    <dbReference type="NCBI Taxonomy" id="2933292"/>
    <lineage>
        <taxon>Bacteria</taxon>
        <taxon>Pseudomonadati</taxon>
        <taxon>Pseudomonadota</taxon>
        <taxon>Alphaproteobacteria</taxon>
        <taxon>Rhodobacterales</taxon>
        <taxon>Paracoccaceae</taxon>
        <taxon>Paracoccus</taxon>
    </lineage>
</organism>
<feature type="region of interest" description="Disordered" evidence="6">
    <location>
        <begin position="1"/>
        <end position="47"/>
    </location>
</feature>
<dbReference type="PROSITE" id="PS00475">
    <property type="entry name" value="RIBOSOMAL_L15"/>
    <property type="match status" value="1"/>
</dbReference>
<dbReference type="PANTHER" id="PTHR12934">
    <property type="entry name" value="50S RIBOSOMAL PROTEIN L15"/>
    <property type="match status" value="1"/>
</dbReference>
<protein>
    <recommendedName>
        <fullName evidence="4">Large ribosomal subunit protein uL15</fullName>
    </recommendedName>
</protein>
<dbReference type="PANTHER" id="PTHR12934:SF11">
    <property type="entry name" value="LARGE RIBOSOMAL SUBUNIT PROTEIN UL15M"/>
    <property type="match status" value="1"/>
</dbReference>
<dbReference type="SUPFAM" id="SSF52080">
    <property type="entry name" value="Ribosomal proteins L15p and L18e"/>
    <property type="match status" value="1"/>
</dbReference>